<dbReference type="InterPro" id="IPR015424">
    <property type="entry name" value="PyrdxlP-dep_Trfase"/>
</dbReference>
<dbReference type="PANTHER" id="PTHR43092:SF2">
    <property type="entry name" value="HERCYNYLCYSTEINE SULFOXIDE LYASE"/>
    <property type="match status" value="1"/>
</dbReference>
<dbReference type="InterPro" id="IPR015421">
    <property type="entry name" value="PyrdxlP-dep_Trfase_major"/>
</dbReference>
<evidence type="ECO:0000256" key="1">
    <source>
        <dbReference type="ARBA" id="ARBA00022898"/>
    </source>
</evidence>
<keyword evidence="1" id="KW-0663">Pyridoxal phosphate</keyword>
<dbReference type="InterPro" id="IPR015422">
    <property type="entry name" value="PyrdxlP-dep_Trfase_small"/>
</dbReference>
<dbReference type="RefSeq" id="WP_345323502.1">
    <property type="nucleotide sequence ID" value="NZ_BAABGA010000037.1"/>
</dbReference>
<dbReference type="Proteomes" id="UP001500840">
    <property type="component" value="Unassembled WGS sequence"/>
</dbReference>
<name>A0ABP8MX18_9BACT</name>
<feature type="domain" description="Aminotransferase class V" evidence="2">
    <location>
        <begin position="29"/>
        <end position="387"/>
    </location>
</feature>
<protein>
    <submittedName>
        <fullName evidence="3">Aminotransferase class V-fold PLP-dependent enzyme</fullName>
    </submittedName>
</protein>
<keyword evidence="3" id="KW-0808">Transferase</keyword>
<evidence type="ECO:0000259" key="2">
    <source>
        <dbReference type="Pfam" id="PF00266"/>
    </source>
</evidence>
<keyword evidence="3" id="KW-0032">Aminotransferase</keyword>
<dbReference type="GO" id="GO:0008483">
    <property type="term" value="F:transaminase activity"/>
    <property type="evidence" value="ECO:0007669"/>
    <property type="project" value="UniProtKB-KW"/>
</dbReference>
<dbReference type="Gene3D" id="3.90.1150.10">
    <property type="entry name" value="Aspartate Aminotransferase, domain 1"/>
    <property type="match status" value="1"/>
</dbReference>
<comment type="caution">
    <text evidence="3">The sequence shown here is derived from an EMBL/GenBank/DDBJ whole genome shotgun (WGS) entry which is preliminary data.</text>
</comment>
<accession>A0ABP8MX18</accession>
<evidence type="ECO:0000313" key="3">
    <source>
        <dbReference type="EMBL" id="GAA4456255.1"/>
    </source>
</evidence>
<keyword evidence="4" id="KW-1185">Reference proteome</keyword>
<dbReference type="SUPFAM" id="SSF53383">
    <property type="entry name" value="PLP-dependent transferases"/>
    <property type="match status" value="1"/>
</dbReference>
<gene>
    <name evidence="3" type="ORF">GCM10023156_31320</name>
</gene>
<dbReference type="EMBL" id="BAABGA010000037">
    <property type="protein sequence ID" value="GAA4456255.1"/>
    <property type="molecule type" value="Genomic_DNA"/>
</dbReference>
<dbReference type="Gene3D" id="3.40.640.10">
    <property type="entry name" value="Type I PLP-dependent aspartate aminotransferase-like (Major domain)"/>
    <property type="match status" value="1"/>
</dbReference>
<proteinExistence type="predicted"/>
<organism evidence="3 4">
    <name type="scientific">Novipirellula rosea</name>
    <dbReference type="NCBI Taxonomy" id="1031540"/>
    <lineage>
        <taxon>Bacteria</taxon>
        <taxon>Pseudomonadati</taxon>
        <taxon>Planctomycetota</taxon>
        <taxon>Planctomycetia</taxon>
        <taxon>Pirellulales</taxon>
        <taxon>Pirellulaceae</taxon>
        <taxon>Novipirellula</taxon>
    </lineage>
</organism>
<evidence type="ECO:0000313" key="4">
    <source>
        <dbReference type="Proteomes" id="UP001500840"/>
    </source>
</evidence>
<reference evidence="4" key="1">
    <citation type="journal article" date="2019" name="Int. J. Syst. Evol. Microbiol.">
        <title>The Global Catalogue of Microorganisms (GCM) 10K type strain sequencing project: providing services to taxonomists for standard genome sequencing and annotation.</title>
        <authorList>
            <consortium name="The Broad Institute Genomics Platform"/>
            <consortium name="The Broad Institute Genome Sequencing Center for Infectious Disease"/>
            <person name="Wu L."/>
            <person name="Ma J."/>
        </authorList>
    </citation>
    <scope>NUCLEOTIDE SEQUENCE [LARGE SCALE GENOMIC DNA]</scope>
    <source>
        <strain evidence="4">JCM 17759</strain>
    </source>
</reference>
<dbReference type="Pfam" id="PF00266">
    <property type="entry name" value="Aminotran_5"/>
    <property type="match status" value="1"/>
</dbReference>
<dbReference type="PANTHER" id="PTHR43092">
    <property type="entry name" value="L-CYSTEINE DESULFHYDRASE"/>
    <property type="match status" value="1"/>
</dbReference>
<dbReference type="InterPro" id="IPR000192">
    <property type="entry name" value="Aminotrans_V_dom"/>
</dbReference>
<sequence length="398" mass="43817">MASGNDMKSHWQLDPQLDFLNHGSFGAVPTVVLQVQQAFRDQLESDPIRFLAPERELEPKLDHVRGVLADLVGADDRDVAFVLNATDGVNAVLRSFPFVDGDEIVVTNHGYNACINAAEFAAQRGGATVRVANVPFPIRDPGQVVDAIDHQLNDRTRLIMIDHITSPTGLVFPVAAVAELAKSRGIRVLVDGAHGPGMVPLDLRSLGVDYYTANHHKWLCAPKVSGFLWVHPQWQREVRPTIISHAANRPRPGRSQFLAEFDWKGTFDPTPILALPKAIEFLSSFYPGGLDQWMQVNRNLAIDALGLLSSGLGIEVTTPPEMIGSLVTVPLPKPENANAGEVHETLQSRLRQRYNIECPVFPGVQPNTYLLRIALQAYNDLDQVHRLVAALRDELGLS</sequence>